<evidence type="ECO:0000313" key="3">
    <source>
        <dbReference type="EMBL" id="KNC96198.1"/>
    </source>
</evidence>
<dbReference type="VEuPathDB" id="FungiDB:SPPG_08352"/>
<protein>
    <recommendedName>
        <fullName evidence="5">Lysyl oxidase-like protein 2/3/4</fullName>
    </recommendedName>
</protein>
<feature type="region of interest" description="Disordered" evidence="1">
    <location>
        <begin position="255"/>
        <end position="348"/>
    </location>
</feature>
<dbReference type="OrthoDB" id="547291at2759"/>
<proteinExistence type="predicted"/>
<dbReference type="eggNOG" id="ENOG502QWQR">
    <property type="taxonomic scope" value="Eukaryota"/>
</dbReference>
<evidence type="ECO:0008006" key="5">
    <source>
        <dbReference type="Google" id="ProtNLM"/>
    </source>
</evidence>
<feature type="chain" id="PRO_5005539762" description="Lysyl oxidase-like protein 2/3/4" evidence="2">
    <location>
        <begin position="30"/>
        <end position="348"/>
    </location>
</feature>
<name>A0A0L0H658_SPIPD</name>
<dbReference type="GO" id="GO:0005507">
    <property type="term" value="F:copper ion binding"/>
    <property type="evidence" value="ECO:0007669"/>
    <property type="project" value="InterPro"/>
</dbReference>
<reference evidence="3 4" key="1">
    <citation type="submission" date="2009-08" db="EMBL/GenBank/DDBJ databases">
        <title>The Genome Sequence of Spizellomyces punctatus strain DAOM BR117.</title>
        <authorList>
            <consortium name="The Broad Institute Genome Sequencing Platform"/>
            <person name="Russ C."/>
            <person name="Cuomo C."/>
            <person name="Shea T."/>
            <person name="Young S.K."/>
            <person name="Zeng Q."/>
            <person name="Koehrsen M."/>
            <person name="Haas B."/>
            <person name="Borodovsky M."/>
            <person name="Guigo R."/>
            <person name="Alvarado L."/>
            <person name="Berlin A."/>
            <person name="Bochicchio J."/>
            <person name="Borenstein D."/>
            <person name="Chapman S."/>
            <person name="Chen Z."/>
            <person name="Engels R."/>
            <person name="Freedman E."/>
            <person name="Gellesch M."/>
            <person name="Goldberg J."/>
            <person name="Griggs A."/>
            <person name="Gujja S."/>
            <person name="Heiman D."/>
            <person name="Hepburn T."/>
            <person name="Howarth C."/>
            <person name="Jen D."/>
            <person name="Larson L."/>
            <person name="Lewis B."/>
            <person name="Mehta T."/>
            <person name="Park D."/>
            <person name="Pearson M."/>
            <person name="Roberts A."/>
            <person name="Saif S."/>
            <person name="Shenoy N."/>
            <person name="Sisk P."/>
            <person name="Stolte C."/>
            <person name="Sykes S."/>
            <person name="Thomson T."/>
            <person name="Walk T."/>
            <person name="White J."/>
            <person name="Yandava C."/>
            <person name="Burger G."/>
            <person name="Gray M.W."/>
            <person name="Holland P.W.H."/>
            <person name="King N."/>
            <person name="Lang F.B.F."/>
            <person name="Roger A.J."/>
            <person name="Ruiz-Trillo I."/>
            <person name="Lander E."/>
            <person name="Nusbaum C."/>
        </authorList>
    </citation>
    <scope>NUCLEOTIDE SEQUENCE [LARGE SCALE GENOMIC DNA]</scope>
    <source>
        <strain evidence="3 4">DAOM BR117</strain>
    </source>
</reference>
<sequence length="348" mass="37557">MGNSFPLAKMRCLPILLGAFCILFAPVYGQNSSIAGPGRNATVAGPGDTLPDFFPDADHLQKHLYIDYVDAAEDPCLINEGCLTGNGTRMLLRFPSMVHNNGTADAFLGKPPADRDDPNNPPYWHWDTCHEHWHFTAYANYRLLSADRSTVILNGHKNGFCLEDVGCDEDGLEPFYNCTNQGVTMGCHDLYDETLPCQWIDITDLHLQANYTPETEYTLEIVINEEGFFPEMSTANNAAYSSVVIGNVPPYTGPSLAEVQAPNGPGSRGNRRPNNNESEAGSGDAAGTEDGRGNSNGMRGAGSGASASRNAESVTAAASASTSASAASATSTMSPSRVRHRRWLTKWW</sequence>
<dbReference type="GeneID" id="27691521"/>
<dbReference type="RefSeq" id="XP_016604238.1">
    <property type="nucleotide sequence ID" value="XM_016756510.1"/>
</dbReference>
<dbReference type="InterPro" id="IPR001695">
    <property type="entry name" value="Lysyl_oxidase"/>
</dbReference>
<dbReference type="Pfam" id="PF01186">
    <property type="entry name" value="Lysyl_oxidase"/>
    <property type="match status" value="1"/>
</dbReference>
<dbReference type="GO" id="GO:0004720">
    <property type="term" value="F:protein-lysine 6-oxidase activity"/>
    <property type="evidence" value="ECO:0007669"/>
    <property type="project" value="TreeGrafter"/>
</dbReference>
<accession>A0A0L0H658</accession>
<evidence type="ECO:0000256" key="1">
    <source>
        <dbReference type="SAM" id="MobiDB-lite"/>
    </source>
</evidence>
<keyword evidence="2" id="KW-0732">Signal</keyword>
<dbReference type="GO" id="GO:0005615">
    <property type="term" value="C:extracellular space"/>
    <property type="evidence" value="ECO:0007669"/>
    <property type="project" value="TreeGrafter"/>
</dbReference>
<feature type="compositionally biased region" description="Low complexity" evidence="1">
    <location>
        <begin position="293"/>
        <end position="336"/>
    </location>
</feature>
<dbReference type="PRINTS" id="PR00074">
    <property type="entry name" value="LYSYLOXIDASE"/>
</dbReference>
<dbReference type="Proteomes" id="UP000053201">
    <property type="component" value="Unassembled WGS sequence"/>
</dbReference>
<organism evidence="3 4">
    <name type="scientific">Spizellomyces punctatus (strain DAOM BR117)</name>
    <dbReference type="NCBI Taxonomy" id="645134"/>
    <lineage>
        <taxon>Eukaryota</taxon>
        <taxon>Fungi</taxon>
        <taxon>Fungi incertae sedis</taxon>
        <taxon>Chytridiomycota</taxon>
        <taxon>Chytridiomycota incertae sedis</taxon>
        <taxon>Chytridiomycetes</taxon>
        <taxon>Spizellomycetales</taxon>
        <taxon>Spizellomycetaceae</taxon>
        <taxon>Spizellomyces</taxon>
    </lineage>
</organism>
<dbReference type="InParanoid" id="A0A0L0H658"/>
<gene>
    <name evidence="3" type="ORF">SPPG_08352</name>
</gene>
<evidence type="ECO:0000313" key="4">
    <source>
        <dbReference type="Proteomes" id="UP000053201"/>
    </source>
</evidence>
<feature type="compositionally biased region" description="Basic residues" evidence="1">
    <location>
        <begin position="337"/>
        <end position="348"/>
    </location>
</feature>
<dbReference type="PANTHER" id="PTHR45817">
    <property type="entry name" value="LYSYL OXIDASE-LIKE-RELATED"/>
    <property type="match status" value="1"/>
</dbReference>
<feature type="signal peptide" evidence="2">
    <location>
        <begin position="1"/>
        <end position="29"/>
    </location>
</feature>
<evidence type="ECO:0000256" key="2">
    <source>
        <dbReference type="SAM" id="SignalP"/>
    </source>
</evidence>
<keyword evidence="4" id="KW-1185">Reference proteome</keyword>
<dbReference type="STRING" id="645134.A0A0L0H658"/>
<dbReference type="EMBL" id="KQ257470">
    <property type="protein sequence ID" value="KNC96198.1"/>
    <property type="molecule type" value="Genomic_DNA"/>
</dbReference>
<dbReference type="InterPro" id="IPR050912">
    <property type="entry name" value="LOX-like_protein"/>
</dbReference>
<dbReference type="AlphaFoldDB" id="A0A0L0H658"/>
<dbReference type="PANTHER" id="PTHR45817:SF4">
    <property type="entry name" value="LYSYL OXIDASE-LIKE-RELATED"/>
    <property type="match status" value="1"/>
</dbReference>